<sequence>FDAFVHSFLYDESNPNSVRSAMDYAFNNAVILRPELSSRVLQYVELALSSITDASERSSEAEDLYDQRDVTDDMLAFWGAVENSVVDQTLKSFLFVGKYLERLDLYTRLHVSPTELKPPLRKLVDYA</sequence>
<feature type="domain" description="DUF403" evidence="1">
    <location>
        <begin position="4"/>
        <end position="109"/>
    </location>
</feature>
<reference evidence="2 3" key="1">
    <citation type="submission" date="2019-10" db="EMBL/GenBank/DDBJ databases">
        <title>Bifidobacterium from non-human primates.</title>
        <authorList>
            <person name="Modesto M."/>
        </authorList>
    </citation>
    <scope>NUCLEOTIDE SEQUENCE [LARGE SCALE GENOMIC DNA]</scope>
    <source>
        <strain evidence="2 3">SMA1</strain>
    </source>
</reference>
<keyword evidence="3" id="KW-1185">Reference proteome</keyword>
<name>A0ABX0CFM3_9BIFI</name>
<organism evidence="2 3">
    <name type="scientific">Bifidobacterium saimiriisciurei</name>
    <dbReference type="NCBI Taxonomy" id="2661627"/>
    <lineage>
        <taxon>Bacteria</taxon>
        <taxon>Bacillati</taxon>
        <taxon>Actinomycetota</taxon>
        <taxon>Actinomycetes</taxon>
        <taxon>Bifidobacteriales</taxon>
        <taxon>Bifidobacteriaceae</taxon>
        <taxon>Bifidobacterium</taxon>
    </lineage>
</organism>
<dbReference type="Proteomes" id="UP000475155">
    <property type="component" value="Unassembled WGS sequence"/>
</dbReference>
<evidence type="ECO:0000313" key="2">
    <source>
        <dbReference type="EMBL" id="NEH12565.1"/>
    </source>
</evidence>
<feature type="non-terminal residue" evidence="2">
    <location>
        <position position="127"/>
    </location>
</feature>
<evidence type="ECO:0000259" key="1">
    <source>
        <dbReference type="Pfam" id="PF04168"/>
    </source>
</evidence>
<evidence type="ECO:0000313" key="3">
    <source>
        <dbReference type="Proteomes" id="UP000475155"/>
    </source>
</evidence>
<dbReference type="EMBL" id="WHZU01000039">
    <property type="protein sequence ID" value="NEH12565.1"/>
    <property type="molecule type" value="Genomic_DNA"/>
</dbReference>
<dbReference type="RefSeq" id="WP_163228300.1">
    <property type="nucleotide sequence ID" value="NZ_WHZU01000039.1"/>
</dbReference>
<dbReference type="InterPro" id="IPR007296">
    <property type="entry name" value="DUF403"/>
</dbReference>
<proteinExistence type="predicted"/>
<feature type="non-terminal residue" evidence="2">
    <location>
        <position position="1"/>
    </location>
</feature>
<accession>A0ABX0CFM3</accession>
<protein>
    <submittedName>
        <fullName evidence="2">UDP-N-acetylmuramate dehydrogenase</fullName>
    </submittedName>
</protein>
<gene>
    <name evidence="2" type="ORF">GFD18_10870</name>
</gene>
<comment type="caution">
    <text evidence="2">The sequence shown here is derived from an EMBL/GenBank/DDBJ whole genome shotgun (WGS) entry which is preliminary data.</text>
</comment>
<dbReference type="Pfam" id="PF04168">
    <property type="entry name" value="Alpha-E"/>
    <property type="match status" value="1"/>
</dbReference>